<evidence type="ECO:0000313" key="3">
    <source>
        <dbReference type="Proteomes" id="UP000240978"/>
    </source>
</evidence>
<keyword evidence="3" id="KW-1185">Reference proteome</keyword>
<evidence type="ECO:0000313" key="2">
    <source>
        <dbReference type="EMBL" id="PSL24143.1"/>
    </source>
</evidence>
<proteinExistence type="predicted"/>
<comment type="caution">
    <text evidence="2">The sequence shown here is derived from an EMBL/GenBank/DDBJ whole genome shotgun (WGS) entry which is preliminary data.</text>
</comment>
<feature type="compositionally biased region" description="Low complexity" evidence="1">
    <location>
        <begin position="255"/>
        <end position="277"/>
    </location>
</feature>
<evidence type="ECO:0000256" key="1">
    <source>
        <dbReference type="SAM" id="MobiDB-lite"/>
    </source>
</evidence>
<accession>A0A2P8FR22</accession>
<gene>
    <name evidence="2" type="ORF">CLV42_116129</name>
</gene>
<name>A0A2P8FR22_9BACT</name>
<dbReference type="EMBL" id="PYGK01000016">
    <property type="protein sequence ID" value="PSL24143.1"/>
    <property type="molecule type" value="Genomic_DNA"/>
</dbReference>
<dbReference type="AlphaFoldDB" id="A0A2P8FR22"/>
<feature type="region of interest" description="Disordered" evidence="1">
    <location>
        <begin position="233"/>
        <end position="277"/>
    </location>
</feature>
<dbReference type="RefSeq" id="WP_146154504.1">
    <property type="nucleotide sequence ID" value="NZ_PYGK01000016.1"/>
</dbReference>
<organism evidence="2 3">
    <name type="scientific">Chitinophaga ginsengisoli</name>
    <dbReference type="NCBI Taxonomy" id="363837"/>
    <lineage>
        <taxon>Bacteria</taxon>
        <taxon>Pseudomonadati</taxon>
        <taxon>Bacteroidota</taxon>
        <taxon>Chitinophagia</taxon>
        <taxon>Chitinophagales</taxon>
        <taxon>Chitinophagaceae</taxon>
        <taxon>Chitinophaga</taxon>
    </lineage>
</organism>
<dbReference type="Proteomes" id="UP000240978">
    <property type="component" value="Unassembled WGS sequence"/>
</dbReference>
<reference evidence="2 3" key="1">
    <citation type="submission" date="2018-03" db="EMBL/GenBank/DDBJ databases">
        <title>Genomic Encyclopedia of Archaeal and Bacterial Type Strains, Phase II (KMG-II): from individual species to whole genera.</title>
        <authorList>
            <person name="Goeker M."/>
        </authorList>
    </citation>
    <scope>NUCLEOTIDE SEQUENCE [LARGE SCALE GENOMIC DNA]</scope>
    <source>
        <strain evidence="2 3">DSM 18107</strain>
    </source>
</reference>
<dbReference type="OrthoDB" id="645138at2"/>
<protein>
    <submittedName>
        <fullName evidence="2">Uncharacterized protein</fullName>
    </submittedName>
</protein>
<sequence>MPRQNSIIPLSGRMADLVYYYRRDKKGRKNYYVRQAPEEVHQTAATKRTASDFGTASKASRVIRQALKPYTSKYKDESLHYRLNTVLANILRQDAARPAGEKRLLPENMSALTGFRFNIETRVPKMDYVNIKKDENISITIPGTHKDITAKVITLSIDFEEEKIDLEATEAMTIKETTTITLGRNNNLTILLLEVHQALDIIGIVEPAPPPQTRVRPKLQVQPKSMSKIPLLRPNAYPHPGKKRRITARLARQRSPFPSLSTPLSPLNDLSPSNRGR</sequence>